<comment type="catalytic activity">
    <reaction evidence="8">
        <text>3'-phosphoadenylyl sulfate + H2O = adenosine 5'-phosphosulfate + phosphate</text>
        <dbReference type="Rhea" id="RHEA:77639"/>
        <dbReference type="ChEBI" id="CHEBI:15377"/>
        <dbReference type="ChEBI" id="CHEBI:43474"/>
        <dbReference type="ChEBI" id="CHEBI:58243"/>
        <dbReference type="ChEBI" id="CHEBI:58339"/>
        <dbReference type="EC" id="3.1.3.7"/>
    </reaction>
    <physiologicalReaction direction="left-to-right" evidence="8">
        <dbReference type="Rhea" id="RHEA:77640"/>
    </physiologicalReaction>
</comment>
<dbReference type="Proteomes" id="UP000663760">
    <property type="component" value="Chromosome 11"/>
</dbReference>
<evidence type="ECO:0000313" key="10">
    <source>
        <dbReference type="EMBL" id="CAA7405702.1"/>
    </source>
</evidence>
<dbReference type="EMBL" id="LR746274">
    <property type="protein sequence ID" value="CAA7405702.1"/>
    <property type="molecule type" value="Genomic_DNA"/>
</dbReference>
<dbReference type="GO" id="GO:0046872">
    <property type="term" value="F:metal ion binding"/>
    <property type="evidence" value="ECO:0007669"/>
    <property type="project" value="UniProtKB-KW"/>
</dbReference>
<comment type="similarity">
    <text evidence="2">Belongs to the inositol monophosphatase superfamily.</text>
</comment>
<dbReference type="PANTHER" id="PTHR43200">
    <property type="entry name" value="PHOSPHATASE"/>
    <property type="match status" value="1"/>
</dbReference>
<dbReference type="Gene3D" id="3.40.190.80">
    <property type="match status" value="1"/>
</dbReference>
<gene>
    <name evidence="10" type="ORF">SI8410_11016380</name>
</gene>
<keyword evidence="11" id="KW-1185">Reference proteome</keyword>
<dbReference type="GO" id="GO:0000103">
    <property type="term" value="P:sulfate assimilation"/>
    <property type="evidence" value="ECO:0007669"/>
    <property type="project" value="TreeGrafter"/>
</dbReference>
<dbReference type="NCBIfam" id="TIGR01330">
    <property type="entry name" value="bisphos_HAL2"/>
    <property type="match status" value="1"/>
</dbReference>
<evidence type="ECO:0000256" key="2">
    <source>
        <dbReference type="ARBA" id="ARBA00009759"/>
    </source>
</evidence>
<protein>
    <recommendedName>
        <fullName evidence="3">3'(2'),5'-bisphosphate nucleotidase</fullName>
        <ecNumber evidence="3">3.1.3.7</ecNumber>
    </recommendedName>
</protein>
<dbReference type="InterPro" id="IPR020550">
    <property type="entry name" value="Inositol_monophosphatase_CS"/>
</dbReference>
<feature type="binding site" evidence="9">
    <location>
        <position position="236"/>
    </location>
    <ligand>
        <name>Mg(2+)</name>
        <dbReference type="ChEBI" id="CHEBI:18420"/>
        <label>1</label>
        <note>catalytic</note>
    </ligand>
</feature>
<comment type="catalytic activity">
    <reaction evidence="7">
        <text>adenosine 3',5'-bisphosphate + H2O = AMP + phosphate</text>
        <dbReference type="Rhea" id="RHEA:10040"/>
        <dbReference type="ChEBI" id="CHEBI:15377"/>
        <dbReference type="ChEBI" id="CHEBI:43474"/>
        <dbReference type="ChEBI" id="CHEBI:58343"/>
        <dbReference type="ChEBI" id="CHEBI:456215"/>
        <dbReference type="EC" id="3.1.3.7"/>
    </reaction>
    <physiologicalReaction direction="left-to-right" evidence="7">
        <dbReference type="Rhea" id="RHEA:10041"/>
    </physiologicalReaction>
</comment>
<dbReference type="InterPro" id="IPR006239">
    <property type="entry name" value="DPNP"/>
</dbReference>
<dbReference type="Pfam" id="PF00459">
    <property type="entry name" value="Inositol_P"/>
    <property type="match status" value="1"/>
</dbReference>
<dbReference type="EC" id="3.1.3.7" evidence="3"/>
<evidence type="ECO:0000256" key="7">
    <source>
        <dbReference type="ARBA" id="ARBA00044479"/>
    </source>
</evidence>
<reference evidence="10" key="1">
    <citation type="submission" date="2020-02" db="EMBL/GenBank/DDBJ databases">
        <authorList>
            <person name="Scholz U."/>
            <person name="Mascher M."/>
            <person name="Fiebig A."/>
        </authorList>
    </citation>
    <scope>NUCLEOTIDE SEQUENCE</scope>
</reference>
<evidence type="ECO:0000256" key="4">
    <source>
        <dbReference type="ARBA" id="ARBA00022723"/>
    </source>
</evidence>
<dbReference type="GO" id="GO:0008441">
    <property type="term" value="F:3'(2'),5'-bisphosphate nucleotidase activity"/>
    <property type="evidence" value="ECO:0007669"/>
    <property type="project" value="UniProtKB-EC"/>
</dbReference>
<sequence length="468" mass="49124">MHLCSLGGAAELNCPAAAARARRTWWPGHGGSRGGGSRFLCCSRSLSEGCPSAPRLHPHPLGGAAPSGGGASLVSLPRAPSYTEPAVAEYSKELDVAVRVVQMACSLCQGVQEALLGRGADQVKAKEDDSPVTVADWSVQAAVSWLLAESFPGERVSIVAEEDVRSLLEEEEQTGPLLDSVVSAVNGCLREAAAYGLTAAAPPEGGLGRREVLEAIGRCNSVGGPEGRHWVLDPVDGTLGFVRGDQYAVALALIDGGEVVLGVLGCPNYPMRREWLDYHHRYYRAAARVAPAAAAGGWHRGCVMYARRGAGEAWMQPLGPHRAAAAAARPVRVSTVDDPAAATFCEPVEKANSSHAFAAGLARSVGLRNRPLRVYSMVKYAAIARGDAEIFMKFGRSGYREKIWDHAAGVLIVQEAGGVVTDAGGRPLDFSRGIFLDGLDRGIVACSGASLHAKIIAAVDASWDSSEL</sequence>
<dbReference type="Gene3D" id="3.30.540.10">
    <property type="entry name" value="Fructose-1,6-Bisphosphatase, subunit A, domain 1"/>
    <property type="match status" value="1"/>
</dbReference>
<evidence type="ECO:0000313" key="11">
    <source>
        <dbReference type="Proteomes" id="UP000663760"/>
    </source>
</evidence>
<dbReference type="PRINTS" id="PR00377">
    <property type="entry name" value="IMPHPHTASES"/>
</dbReference>
<proteinExistence type="inferred from homology"/>
<dbReference type="InterPro" id="IPR000760">
    <property type="entry name" value="Inositol_monophosphatase-like"/>
</dbReference>
<dbReference type="AlphaFoldDB" id="A0A7I8L7G7"/>
<dbReference type="PROSITE" id="PS00629">
    <property type="entry name" value="IMP_1"/>
    <property type="match status" value="1"/>
</dbReference>
<evidence type="ECO:0000256" key="6">
    <source>
        <dbReference type="ARBA" id="ARBA00022842"/>
    </source>
</evidence>
<dbReference type="SUPFAM" id="SSF56655">
    <property type="entry name" value="Carbohydrate phosphatase"/>
    <property type="match status" value="1"/>
</dbReference>
<feature type="binding site" evidence="9">
    <location>
        <position position="161"/>
    </location>
    <ligand>
        <name>Mg(2+)</name>
        <dbReference type="ChEBI" id="CHEBI:18420"/>
        <label>1</label>
        <note>catalytic</note>
    </ligand>
</feature>
<dbReference type="InterPro" id="IPR051090">
    <property type="entry name" value="Inositol_monoP_superfamily"/>
</dbReference>
<name>A0A7I8L7G7_SPIIN</name>
<evidence type="ECO:0000256" key="5">
    <source>
        <dbReference type="ARBA" id="ARBA00022801"/>
    </source>
</evidence>
<keyword evidence="5" id="KW-0378">Hydrolase</keyword>
<keyword evidence="6 9" id="KW-0460">Magnesium</keyword>
<dbReference type="InterPro" id="IPR020583">
    <property type="entry name" value="Inositol_monoP_metal-BS"/>
</dbReference>
<dbReference type="GO" id="GO:0046854">
    <property type="term" value="P:phosphatidylinositol phosphate biosynthetic process"/>
    <property type="evidence" value="ECO:0007669"/>
    <property type="project" value="InterPro"/>
</dbReference>
<dbReference type="CDD" id="cd01517">
    <property type="entry name" value="PAP_phosphatase"/>
    <property type="match status" value="1"/>
</dbReference>
<feature type="binding site" evidence="9">
    <location>
        <position position="233"/>
    </location>
    <ligand>
        <name>Mg(2+)</name>
        <dbReference type="ChEBI" id="CHEBI:18420"/>
        <label>1</label>
        <note>catalytic</note>
    </ligand>
</feature>
<keyword evidence="4 9" id="KW-0479">Metal-binding</keyword>
<organism evidence="10 11">
    <name type="scientific">Spirodela intermedia</name>
    <name type="common">Intermediate duckweed</name>
    <dbReference type="NCBI Taxonomy" id="51605"/>
    <lineage>
        <taxon>Eukaryota</taxon>
        <taxon>Viridiplantae</taxon>
        <taxon>Streptophyta</taxon>
        <taxon>Embryophyta</taxon>
        <taxon>Tracheophyta</taxon>
        <taxon>Spermatophyta</taxon>
        <taxon>Magnoliopsida</taxon>
        <taxon>Liliopsida</taxon>
        <taxon>Araceae</taxon>
        <taxon>Lemnoideae</taxon>
        <taxon>Spirodela</taxon>
    </lineage>
</organism>
<dbReference type="OrthoDB" id="411145at2759"/>
<dbReference type="FunFam" id="3.40.190.80:FF:000003">
    <property type="entry name" value="PAP-specific phosphatase HAL2-like"/>
    <property type="match status" value="1"/>
</dbReference>
<dbReference type="PROSITE" id="PS00630">
    <property type="entry name" value="IMP_2"/>
    <property type="match status" value="1"/>
</dbReference>
<accession>A0A7I8L7G7</accession>
<dbReference type="PANTHER" id="PTHR43200:SF17">
    <property type="entry name" value="3'(2'),5'-BISPHOSPHATE NUCLEOTIDASE"/>
    <property type="match status" value="1"/>
</dbReference>
<evidence type="ECO:0000256" key="3">
    <source>
        <dbReference type="ARBA" id="ARBA00012633"/>
    </source>
</evidence>
<evidence type="ECO:0000256" key="1">
    <source>
        <dbReference type="ARBA" id="ARBA00001946"/>
    </source>
</evidence>
<evidence type="ECO:0000256" key="8">
    <source>
        <dbReference type="ARBA" id="ARBA00044484"/>
    </source>
</evidence>
<evidence type="ECO:0000256" key="9">
    <source>
        <dbReference type="PIRSR" id="PIRSR600760-2"/>
    </source>
</evidence>
<comment type="cofactor">
    <cofactor evidence="1 9">
        <name>Mg(2+)</name>
        <dbReference type="ChEBI" id="CHEBI:18420"/>
    </cofactor>
</comment>
<feature type="binding site" evidence="9">
    <location>
        <position position="405"/>
    </location>
    <ligand>
        <name>Mg(2+)</name>
        <dbReference type="ChEBI" id="CHEBI:18420"/>
        <label>1</label>
        <note>catalytic</note>
    </ligand>
</feature>